<dbReference type="Pfam" id="PF00646">
    <property type="entry name" value="F-box"/>
    <property type="match status" value="1"/>
</dbReference>
<accession>A0A2P6QK14</accession>
<dbReference type="OrthoDB" id="1157748at2759"/>
<keyword evidence="4" id="KW-1185">Reference proteome</keyword>
<comment type="caution">
    <text evidence="3">The sequence shown here is derived from an EMBL/GenBank/DDBJ whole genome shotgun (WGS) entry which is preliminary data.</text>
</comment>
<evidence type="ECO:0000259" key="2">
    <source>
        <dbReference type="PROSITE" id="PS50181"/>
    </source>
</evidence>
<dbReference type="InterPro" id="IPR050232">
    <property type="entry name" value="FBL13/AtMIF1-like"/>
</dbReference>
<dbReference type="PROSITE" id="PS50181">
    <property type="entry name" value="FBOX"/>
    <property type="match status" value="1"/>
</dbReference>
<dbReference type="InterPro" id="IPR036047">
    <property type="entry name" value="F-box-like_dom_sf"/>
</dbReference>
<dbReference type="InterPro" id="IPR053781">
    <property type="entry name" value="F-box_AtFBL13-like"/>
</dbReference>
<dbReference type="OMA" id="ILIIREW"/>
<dbReference type="AlphaFoldDB" id="A0A2P6QK14"/>
<dbReference type="Gene3D" id="3.80.10.10">
    <property type="entry name" value="Ribonuclease Inhibitor"/>
    <property type="match status" value="1"/>
</dbReference>
<feature type="domain" description="F-box" evidence="2">
    <location>
        <begin position="25"/>
        <end position="73"/>
    </location>
</feature>
<dbReference type="CDD" id="cd22160">
    <property type="entry name" value="F-box_AtFBL13-like"/>
    <property type="match status" value="1"/>
</dbReference>
<dbReference type="Proteomes" id="UP000238479">
    <property type="component" value="Chromosome 5"/>
</dbReference>
<dbReference type="SMART" id="SM00579">
    <property type="entry name" value="FBD"/>
    <property type="match status" value="1"/>
</dbReference>
<evidence type="ECO:0000313" key="3">
    <source>
        <dbReference type="EMBL" id="PRQ34513.1"/>
    </source>
</evidence>
<dbReference type="PANTHER" id="PTHR31900:SF30">
    <property type="entry name" value="SUPERFAMILY PROTEIN, PUTATIVE-RELATED"/>
    <property type="match status" value="1"/>
</dbReference>
<sequence>MNSRSQMGKPKKQKLDGGEEMNEGCKSLSNLPDVLIGKILGLVPTKEAIRTSILSKRWEYLWTSVPNLDFTQAMLDKRTSLVNVVERALLLRGPADIKRFSLSFPVLSDASRVHSWISATVRRNVEVLSICLYGFKEPLKEPNLLPCSLFTSSTLKELELCLPCIFKVPCTVCFSSLRSLTLTLLVFSDDCSTQKLFSGCPVLEELTLQDCNWANLKFVSICAPKLLTLSINEMDLQYPRGSDGCQIMVFSGSLKDLSYVGRFQNDYCFYNLSSLTEAYICHNSTKSLRHLIYRFYKLLTALSSVRNLTICHTFFEDVQTNAPELLDYMPLFNDLTTLILESSPVDIRSKGLLRILQNCPCLQTMIFCEGISLSSEYAKDDGILEPWPPCFLSSLQVIEVNTFYGDLEEIHALEVLLKNAKVLEKMSITCSNNFQGAQEKKRDVNKQLSDVPKGSESCEIVLG</sequence>
<dbReference type="Gramene" id="PRQ34513">
    <property type="protein sequence ID" value="PRQ34513"/>
    <property type="gene ID" value="RchiOBHm_Chr5g0069761"/>
</dbReference>
<dbReference type="InterPro" id="IPR006566">
    <property type="entry name" value="FBD"/>
</dbReference>
<dbReference type="PANTHER" id="PTHR31900">
    <property type="entry name" value="F-BOX/RNI SUPERFAMILY PROTEIN-RELATED"/>
    <property type="match status" value="1"/>
</dbReference>
<gene>
    <name evidence="3" type="ORF">RchiOBHm_Chr5g0069761</name>
</gene>
<reference evidence="3 4" key="1">
    <citation type="journal article" date="2018" name="Nat. Genet.">
        <title>The Rosa genome provides new insights in the design of modern roses.</title>
        <authorList>
            <person name="Bendahmane M."/>
        </authorList>
    </citation>
    <scope>NUCLEOTIDE SEQUENCE [LARGE SCALE GENOMIC DNA]</scope>
    <source>
        <strain evidence="4">cv. Old Blush</strain>
    </source>
</reference>
<feature type="region of interest" description="Disordered" evidence="1">
    <location>
        <begin position="1"/>
        <end position="22"/>
    </location>
</feature>
<dbReference type="Pfam" id="PF08387">
    <property type="entry name" value="FBD"/>
    <property type="match status" value="1"/>
</dbReference>
<organism evidence="3 4">
    <name type="scientific">Rosa chinensis</name>
    <name type="common">China rose</name>
    <dbReference type="NCBI Taxonomy" id="74649"/>
    <lineage>
        <taxon>Eukaryota</taxon>
        <taxon>Viridiplantae</taxon>
        <taxon>Streptophyta</taxon>
        <taxon>Embryophyta</taxon>
        <taxon>Tracheophyta</taxon>
        <taxon>Spermatophyta</taxon>
        <taxon>Magnoliopsida</taxon>
        <taxon>eudicotyledons</taxon>
        <taxon>Gunneridae</taxon>
        <taxon>Pentapetalae</taxon>
        <taxon>rosids</taxon>
        <taxon>fabids</taxon>
        <taxon>Rosales</taxon>
        <taxon>Rosaceae</taxon>
        <taxon>Rosoideae</taxon>
        <taxon>Rosoideae incertae sedis</taxon>
        <taxon>Rosa</taxon>
    </lineage>
</organism>
<name>A0A2P6QK14_ROSCH</name>
<evidence type="ECO:0000256" key="1">
    <source>
        <dbReference type="SAM" id="MobiDB-lite"/>
    </source>
</evidence>
<dbReference type="EMBL" id="PDCK01000043">
    <property type="protein sequence ID" value="PRQ34513.1"/>
    <property type="molecule type" value="Genomic_DNA"/>
</dbReference>
<dbReference type="Pfam" id="PF24758">
    <property type="entry name" value="LRR_At5g56370"/>
    <property type="match status" value="1"/>
</dbReference>
<dbReference type="InterPro" id="IPR001810">
    <property type="entry name" value="F-box_dom"/>
</dbReference>
<dbReference type="InterPro" id="IPR032675">
    <property type="entry name" value="LRR_dom_sf"/>
</dbReference>
<protein>
    <submittedName>
        <fullName evidence="3">Putative F-box domain, FBD domain, leucine-rich repeat domain, L domain-containing protein</fullName>
    </submittedName>
</protein>
<evidence type="ECO:0000313" key="4">
    <source>
        <dbReference type="Proteomes" id="UP000238479"/>
    </source>
</evidence>
<dbReference type="SUPFAM" id="SSF52058">
    <property type="entry name" value="L domain-like"/>
    <property type="match status" value="1"/>
</dbReference>
<dbReference type="SUPFAM" id="SSF81383">
    <property type="entry name" value="F-box domain"/>
    <property type="match status" value="1"/>
</dbReference>
<proteinExistence type="predicted"/>
<dbReference type="InterPro" id="IPR055411">
    <property type="entry name" value="LRR_FXL15/At3g58940/PEG3-like"/>
</dbReference>
<dbReference type="STRING" id="74649.A0A2P6QK14"/>